<keyword evidence="2" id="KW-1185">Reference proteome</keyword>
<dbReference type="InterPro" id="IPR003329">
    <property type="entry name" value="Cytidylyl_trans"/>
</dbReference>
<reference evidence="2" key="1">
    <citation type="submission" date="2016-10" db="EMBL/GenBank/DDBJ databases">
        <authorList>
            <person name="Varghese N."/>
            <person name="Submissions S."/>
        </authorList>
    </citation>
    <scope>NUCLEOTIDE SEQUENCE [LARGE SCALE GENOMIC DNA]</scope>
    <source>
        <strain evidence="2">DSM 3669</strain>
    </source>
</reference>
<dbReference type="SUPFAM" id="SSF53448">
    <property type="entry name" value="Nucleotide-diphospho-sugar transferases"/>
    <property type="match status" value="1"/>
</dbReference>
<dbReference type="InterPro" id="IPR050793">
    <property type="entry name" value="CMP-NeuNAc_synthase"/>
</dbReference>
<dbReference type="CDD" id="cd02513">
    <property type="entry name" value="CMP-NeuAc_Synthase"/>
    <property type="match status" value="1"/>
</dbReference>
<sequence length="236" mass="26588">MFKGLSVLGFIPARAGSKGLPGKNIRPLAGKPLIVYTIEAARRSGVFDYLMVSTDGGDIAGIARKAGADVPFMRPAGLATDNARGIDVLHHAMSWLEERGKKYDCVMTLQPTSPLRSAEDIIAALDHLIERDADAIVSVCEVEHHPWWSNTLPEDDCMKDFLRPGIPANRQELPKYYRLNGAIYLAWWDFIRERENWFGSDTFAYVMPRQRSVDIDEEMDLLLAELILKLQLESRK</sequence>
<evidence type="ECO:0000313" key="1">
    <source>
        <dbReference type="EMBL" id="SFQ96934.1"/>
    </source>
</evidence>
<dbReference type="EMBL" id="FOYM01000002">
    <property type="protein sequence ID" value="SFQ96934.1"/>
    <property type="molecule type" value="Genomic_DNA"/>
</dbReference>
<evidence type="ECO:0000313" key="2">
    <source>
        <dbReference type="Proteomes" id="UP000199584"/>
    </source>
</evidence>
<dbReference type="InterPro" id="IPR029044">
    <property type="entry name" value="Nucleotide-diphossugar_trans"/>
</dbReference>
<dbReference type="AlphaFoldDB" id="A0A1I6CUN1"/>
<name>A0A1I6CUN1_9FIRM</name>
<dbReference type="GO" id="GO:0008781">
    <property type="term" value="F:N-acylneuraminate cytidylyltransferase activity"/>
    <property type="evidence" value="ECO:0007669"/>
    <property type="project" value="TreeGrafter"/>
</dbReference>
<dbReference type="PANTHER" id="PTHR21485:SF6">
    <property type="entry name" value="N-ACYLNEURAMINATE CYTIDYLYLTRANSFERASE-RELATED"/>
    <property type="match status" value="1"/>
</dbReference>
<dbReference type="Proteomes" id="UP000199584">
    <property type="component" value="Unassembled WGS sequence"/>
</dbReference>
<dbReference type="RefSeq" id="WP_092481761.1">
    <property type="nucleotide sequence ID" value="NZ_FOYM01000002.1"/>
</dbReference>
<organism evidence="1 2">
    <name type="scientific">Desulfoscipio geothermicus DSM 3669</name>
    <dbReference type="NCBI Taxonomy" id="1121426"/>
    <lineage>
        <taxon>Bacteria</taxon>
        <taxon>Bacillati</taxon>
        <taxon>Bacillota</taxon>
        <taxon>Clostridia</taxon>
        <taxon>Eubacteriales</taxon>
        <taxon>Desulfallaceae</taxon>
        <taxon>Desulfoscipio</taxon>
    </lineage>
</organism>
<protein>
    <submittedName>
        <fullName evidence="1">N-acylneuraminate cytidylyltransferase</fullName>
    </submittedName>
</protein>
<accession>A0A1I6CUN1</accession>
<keyword evidence="1" id="KW-0808">Transferase</keyword>
<gene>
    <name evidence="1" type="ORF">SAMN05660706_10287</name>
</gene>
<keyword evidence="1" id="KW-0548">Nucleotidyltransferase</keyword>
<dbReference type="PANTHER" id="PTHR21485">
    <property type="entry name" value="HAD SUPERFAMILY MEMBERS CMAS AND KDSC"/>
    <property type="match status" value="1"/>
</dbReference>
<dbReference type="STRING" id="39060.SAMN05660706_10287"/>
<dbReference type="Gene3D" id="3.90.550.10">
    <property type="entry name" value="Spore Coat Polysaccharide Biosynthesis Protein SpsA, Chain A"/>
    <property type="match status" value="1"/>
</dbReference>
<dbReference type="Pfam" id="PF02348">
    <property type="entry name" value="CTP_transf_3"/>
    <property type="match status" value="1"/>
</dbReference>
<proteinExistence type="predicted"/>
<dbReference type="OrthoDB" id="9805604at2"/>